<reference evidence="17" key="1">
    <citation type="submission" date="2021-02" db="EMBL/GenBank/DDBJ databases">
        <authorList>
            <person name="Nowell W R."/>
        </authorList>
    </citation>
    <scope>NUCLEOTIDE SEQUENCE</scope>
</reference>
<evidence type="ECO:0000256" key="2">
    <source>
        <dbReference type="ARBA" id="ARBA00008190"/>
    </source>
</evidence>
<feature type="region of interest" description="Disordered" evidence="14">
    <location>
        <begin position="1388"/>
        <end position="1463"/>
    </location>
</feature>
<comment type="subcellular location">
    <subcellularLocation>
        <location evidence="1 10 11">Nucleus</location>
    </subcellularLocation>
</comment>
<evidence type="ECO:0000313" key="17">
    <source>
        <dbReference type="EMBL" id="CAF0851980.1"/>
    </source>
</evidence>
<feature type="compositionally biased region" description="Basic and acidic residues" evidence="14">
    <location>
        <begin position="1614"/>
        <end position="1628"/>
    </location>
</feature>
<dbReference type="SUPFAM" id="SSF46689">
    <property type="entry name" value="Homeodomain-like"/>
    <property type="match status" value="1"/>
</dbReference>
<dbReference type="InterPro" id="IPR017970">
    <property type="entry name" value="Homeobox_CS"/>
</dbReference>
<dbReference type="PROSITE" id="PS00027">
    <property type="entry name" value="HOMEOBOX_1"/>
    <property type="match status" value="1"/>
</dbReference>
<keyword evidence="9 10" id="KW-0539">Nucleus</keyword>
<evidence type="ECO:0000256" key="4">
    <source>
        <dbReference type="ARBA" id="ARBA00023015"/>
    </source>
</evidence>
<dbReference type="SMART" id="SM01109">
    <property type="entry name" value="CUT"/>
    <property type="match status" value="3"/>
</dbReference>
<evidence type="ECO:0000256" key="8">
    <source>
        <dbReference type="ARBA" id="ARBA00023163"/>
    </source>
</evidence>
<evidence type="ECO:0000259" key="15">
    <source>
        <dbReference type="PROSITE" id="PS50071"/>
    </source>
</evidence>
<evidence type="ECO:0000256" key="3">
    <source>
        <dbReference type="ARBA" id="ARBA00022737"/>
    </source>
</evidence>
<keyword evidence="5 13" id="KW-0175">Coiled coil</keyword>
<keyword evidence="7 10" id="KW-0371">Homeobox</keyword>
<feature type="domain" description="CUT" evidence="16">
    <location>
        <begin position="680"/>
        <end position="767"/>
    </location>
</feature>
<keyword evidence="3" id="KW-0677">Repeat</keyword>
<gene>
    <name evidence="17" type="ORF">GPM918_LOCUS6121</name>
    <name evidence="18" type="ORF">SRO942_LOCUS6121</name>
</gene>
<dbReference type="GO" id="GO:0005634">
    <property type="term" value="C:nucleus"/>
    <property type="evidence" value="ECO:0007669"/>
    <property type="project" value="UniProtKB-SubCell"/>
</dbReference>
<comment type="similarity">
    <text evidence="2 12">Belongs to the CUT homeobox family.</text>
</comment>
<dbReference type="Pfam" id="PF25398">
    <property type="entry name" value="CUX1_N"/>
    <property type="match status" value="1"/>
</dbReference>
<feature type="compositionally biased region" description="Basic and acidic residues" evidence="14">
    <location>
        <begin position="1421"/>
        <end position="1447"/>
    </location>
</feature>
<keyword evidence="8 12" id="KW-0804">Transcription</keyword>
<dbReference type="CDD" id="cd00086">
    <property type="entry name" value="homeodomain"/>
    <property type="match status" value="1"/>
</dbReference>
<comment type="caution">
    <text evidence="17">The sequence shown here is derived from an EMBL/GenBank/DDBJ whole genome shotgun (WGS) entry which is preliminary data.</text>
</comment>
<evidence type="ECO:0000256" key="11">
    <source>
        <dbReference type="RuleBase" id="RU000682"/>
    </source>
</evidence>
<dbReference type="Proteomes" id="UP000663829">
    <property type="component" value="Unassembled WGS sequence"/>
</dbReference>
<sequence length="1635" mass="184976">MQDVRKAVAQILKSFQVEIDSLAKRSKAAEKAFLEIYQHLSELPDRIPALDYAQDLQRKAEKVSDLGIQNSKLRETLDEFNQEITIKQFQGKEKDLEKKTESNLQQRIKEKELQDIYSDKESELKNQEFHLVTKYDEMEMRISQLKTTLEQTHQEMYEYKSKQEDLSSARSSEIEILNQGLEQANERASNAERLVEKLRKQLEQVNQTNELNIKNSTNDDENDIEYERLKTDRIQQFELASKEHEISQLVIDTQKLQSTLLKLKETSNAQISTLESLISMKEKMIAQLEEKLQTQSDYDEIKRELSTLKSIEFSSSSYLNNEQNNDQTGTRDNDGQAVIIQKKSLELLLSKKNRTTSSENTQVKVADQDLQIPSVPVSHSQLYLTSSTSSDIRPSSLTTTTATHSTFDLSSFIPKTKIISEDYEISPPVRNSNIDFANTYCNNKDNKVDSDLLFKKENEPTTQHTETLLPQKIVPLSHFTTTTDNIIPTNMSLTILEPHNLNKLPPTSFCQNPKLFDSKDFLQSYISLSSKYPSTCSCLSTTPTASLLSTTKISTNSTLPFDYTSLATTIYGQQRSLLAHDVSSPSVTTTPFSSVSFSKLRCPSPVCSSPSLSEQQAIEATLSKKIITDIEQNETVSRTVNKSKSISSSSATSDTTTTTITVGTSKQSIIPLPQTVNNITPNTNNLEPLDTSYVASAVRKLLAQHNIGQRIFARYILSLSQGTVSELLSKPKTWQKLTEKGKESYRKMWCWANSEESILTLKSISPRKGMMNRSKDNVYHTAMKEERVVTEQKIAQILTDAQKQMSKDHSPSPQERIITPITSANELSLNGDHGKCHSPSSTSSFDDNIMDKTSHHATSLPMSKSFVSPLFLNKIKNEPIISENNQRSSSSIPSLLSQQQQKLTVCNDNYRNWLMLNEIVRNTDLLNQLNSMKHAEKMNDETNNENEVEDDIENEDEEASMDTNGIEQPLDLSMKFGLMDDKLDALSSTSSINDMNSDDLSNTQSLLTSKLSSNSTKPIKSILPPIREYDTVKYRYINTNELVQTIKDILSRYSISQRHFGERILGLSQGSVSDILARPKQWELLTQKGREPFIRMKLFLDDKLAVEQLIQNIPTTLSTTNLTTTVTNTNITKAIVNSSLLHSTINVTNGHYPLTMRTTSTDSQPCSIKSETVTTIDTKKGGDNNNIPLMKQKRHQGGKHHSSRTKFSRTTNNAHDNLPVPILAPYELPKVPIPGECFAPAIDTEQLSSQVRELLFAYSIGQRVFGEAVLNLSQGTVSEILSKPRPWHSLSVKGREPYMRMYTWYNDIGNFLIYALILALRRNYPEGNYEGSRPKRRCLFTEEQRRILKQIFEKEPYPSQQTLEQLVNELNLPMNKIANWFHNSRMRAKTSRRSSTTATDAISVSGNGDNIDGLTVNQIDDTSRSSSKEDNSRHHDEEPNEPLHQDNSDESEDNSDIENDVDEYPIPTFVPVTSTWLNGNNDADSSCPTPKIDHIKFNPRRHEYSTLNYNNPTITTTNIVSLINDIKPSSSSSTITSSSKKRKSVPQKIIVKQFNNTSITNENEEDINNSRTLNDNESFISDNTENYMKKTRTDMIIHEQQPSIYQTSMNDSSEEQHENENSSNHDESSIVDVVS</sequence>
<dbReference type="Proteomes" id="UP000681722">
    <property type="component" value="Unassembled WGS sequence"/>
</dbReference>
<evidence type="ECO:0000313" key="19">
    <source>
        <dbReference type="Proteomes" id="UP000663829"/>
    </source>
</evidence>
<feature type="coiled-coil region" evidence="13">
    <location>
        <begin position="135"/>
        <end position="215"/>
    </location>
</feature>
<evidence type="ECO:0000256" key="13">
    <source>
        <dbReference type="SAM" id="Coils"/>
    </source>
</evidence>
<evidence type="ECO:0000256" key="12">
    <source>
        <dbReference type="RuleBase" id="RU361129"/>
    </source>
</evidence>
<feature type="DNA-binding region" description="Homeobox" evidence="10">
    <location>
        <begin position="1333"/>
        <end position="1392"/>
    </location>
</feature>
<proteinExistence type="inferred from homology"/>
<dbReference type="InterPro" id="IPR003350">
    <property type="entry name" value="CUT_dom"/>
</dbReference>
<feature type="region of interest" description="Disordered" evidence="14">
    <location>
        <begin position="641"/>
        <end position="660"/>
    </location>
</feature>
<dbReference type="GO" id="GO:0000981">
    <property type="term" value="F:DNA-binding transcription factor activity, RNA polymerase II-specific"/>
    <property type="evidence" value="ECO:0007669"/>
    <property type="project" value="InterPro"/>
</dbReference>
<dbReference type="PROSITE" id="PS50071">
    <property type="entry name" value="HOMEOBOX_2"/>
    <property type="match status" value="1"/>
</dbReference>
<feature type="compositionally biased region" description="Acidic residues" evidence="14">
    <location>
        <begin position="1448"/>
        <end position="1463"/>
    </location>
</feature>
<feature type="region of interest" description="Disordered" evidence="14">
    <location>
        <begin position="1176"/>
        <end position="1214"/>
    </location>
</feature>
<dbReference type="Gene3D" id="1.10.260.40">
    <property type="entry name" value="lambda repressor-like DNA-binding domains"/>
    <property type="match status" value="3"/>
</dbReference>
<dbReference type="PANTHER" id="PTHR14043:SF2">
    <property type="entry name" value="HOMEOBOX PROTEIN CUT"/>
    <property type="match status" value="1"/>
</dbReference>
<organism evidence="17 19">
    <name type="scientific">Didymodactylos carnosus</name>
    <dbReference type="NCBI Taxonomy" id="1234261"/>
    <lineage>
        <taxon>Eukaryota</taxon>
        <taxon>Metazoa</taxon>
        <taxon>Spiralia</taxon>
        <taxon>Gnathifera</taxon>
        <taxon>Rotifera</taxon>
        <taxon>Eurotatoria</taxon>
        <taxon>Bdelloidea</taxon>
        <taxon>Philodinida</taxon>
        <taxon>Philodinidae</taxon>
        <taxon>Didymodactylos</taxon>
    </lineage>
</organism>
<dbReference type="InterPro" id="IPR010982">
    <property type="entry name" value="Lambda_DNA-bd_dom_sf"/>
</dbReference>
<dbReference type="OrthoDB" id="10257567at2759"/>
<name>A0A813WGM6_9BILA</name>
<keyword evidence="6 10" id="KW-0238">DNA-binding</keyword>
<dbReference type="PANTHER" id="PTHR14043">
    <property type="entry name" value="CCAAT DISPLACEMENT PROTEIN-RELATED"/>
    <property type="match status" value="1"/>
</dbReference>
<feature type="compositionally biased region" description="Basic residues" evidence="14">
    <location>
        <begin position="1191"/>
        <end position="1207"/>
    </location>
</feature>
<evidence type="ECO:0000256" key="5">
    <source>
        <dbReference type="ARBA" id="ARBA00023054"/>
    </source>
</evidence>
<evidence type="ECO:0000313" key="18">
    <source>
        <dbReference type="EMBL" id="CAF3639586.1"/>
    </source>
</evidence>
<protein>
    <recommendedName>
        <fullName evidence="12">Homeobox protein cut-like</fullName>
    </recommendedName>
</protein>
<keyword evidence="19" id="KW-1185">Reference proteome</keyword>
<feature type="domain" description="CUT" evidence="16">
    <location>
        <begin position="1233"/>
        <end position="1320"/>
    </location>
</feature>
<dbReference type="GO" id="GO:0000977">
    <property type="term" value="F:RNA polymerase II transcription regulatory region sequence-specific DNA binding"/>
    <property type="evidence" value="ECO:0007669"/>
    <property type="project" value="TreeGrafter"/>
</dbReference>
<feature type="region of interest" description="Disordered" evidence="14">
    <location>
        <begin position="1604"/>
        <end position="1635"/>
    </location>
</feature>
<feature type="domain" description="Homeobox" evidence="15">
    <location>
        <begin position="1331"/>
        <end position="1391"/>
    </location>
</feature>
<dbReference type="InterPro" id="IPR001356">
    <property type="entry name" value="HD"/>
</dbReference>
<evidence type="ECO:0000256" key="7">
    <source>
        <dbReference type="ARBA" id="ARBA00023155"/>
    </source>
</evidence>
<dbReference type="InterPro" id="IPR009057">
    <property type="entry name" value="Homeodomain-like_sf"/>
</dbReference>
<feature type="domain" description="CUT" evidence="16">
    <location>
        <begin position="1028"/>
        <end position="1115"/>
    </location>
</feature>
<dbReference type="PROSITE" id="PS51042">
    <property type="entry name" value="CUT"/>
    <property type="match status" value="3"/>
</dbReference>
<accession>A0A813WGM6</accession>
<evidence type="ECO:0000259" key="16">
    <source>
        <dbReference type="PROSITE" id="PS51042"/>
    </source>
</evidence>
<keyword evidence="4 12" id="KW-0805">Transcription regulation</keyword>
<dbReference type="EMBL" id="CAJOBC010000929">
    <property type="protein sequence ID" value="CAF3639586.1"/>
    <property type="molecule type" value="Genomic_DNA"/>
</dbReference>
<evidence type="ECO:0000256" key="10">
    <source>
        <dbReference type="PROSITE-ProRule" id="PRU00108"/>
    </source>
</evidence>
<dbReference type="EMBL" id="CAJNOQ010000929">
    <property type="protein sequence ID" value="CAF0851980.1"/>
    <property type="molecule type" value="Genomic_DNA"/>
</dbReference>
<dbReference type="InterPro" id="IPR057476">
    <property type="entry name" value="Cux_N"/>
</dbReference>
<dbReference type="Pfam" id="PF00046">
    <property type="entry name" value="Homeodomain"/>
    <property type="match status" value="1"/>
</dbReference>
<evidence type="ECO:0000256" key="1">
    <source>
        <dbReference type="ARBA" id="ARBA00004123"/>
    </source>
</evidence>
<dbReference type="SUPFAM" id="SSF47413">
    <property type="entry name" value="lambda repressor-like DNA-binding domains"/>
    <property type="match status" value="3"/>
</dbReference>
<evidence type="ECO:0000256" key="6">
    <source>
        <dbReference type="ARBA" id="ARBA00023125"/>
    </source>
</evidence>
<evidence type="ECO:0000256" key="14">
    <source>
        <dbReference type="SAM" id="MobiDB-lite"/>
    </source>
</evidence>
<evidence type="ECO:0000256" key="9">
    <source>
        <dbReference type="ARBA" id="ARBA00023242"/>
    </source>
</evidence>
<dbReference type="Pfam" id="PF02376">
    <property type="entry name" value="CUT"/>
    <property type="match status" value="3"/>
</dbReference>
<dbReference type="Gene3D" id="1.10.10.60">
    <property type="entry name" value="Homeodomain-like"/>
    <property type="match status" value="1"/>
</dbReference>
<dbReference type="SMART" id="SM00389">
    <property type="entry name" value="HOX"/>
    <property type="match status" value="1"/>
</dbReference>